<keyword evidence="4 9" id="KW-0546">Nucleotide metabolism</keyword>
<dbReference type="FunFam" id="3.90.950.10:FF:000005">
    <property type="entry name" value="7-methyl-GTP pyrophosphatase"/>
    <property type="match status" value="1"/>
</dbReference>
<dbReference type="InterPro" id="IPR003697">
    <property type="entry name" value="Maf-like"/>
</dbReference>
<comment type="subcellular location">
    <subcellularLocation>
        <location evidence="1 9">Cytoplasm</location>
    </subcellularLocation>
</comment>
<evidence type="ECO:0000313" key="10">
    <source>
        <dbReference type="EMBL" id="PWV59534.1"/>
    </source>
</evidence>
<accession>A0A317MSC9</accession>
<evidence type="ECO:0000256" key="1">
    <source>
        <dbReference type="ARBA" id="ARBA00004496"/>
    </source>
</evidence>
<name>A0A317MSC9_9GAMM</name>
<evidence type="ECO:0000256" key="8">
    <source>
        <dbReference type="ARBA" id="ARBA00068163"/>
    </source>
</evidence>
<gene>
    <name evidence="10" type="ORF">C7443_11079</name>
</gene>
<dbReference type="Pfam" id="PF02545">
    <property type="entry name" value="Maf"/>
    <property type="match status" value="1"/>
</dbReference>
<dbReference type="PIRSF" id="PIRSF006305">
    <property type="entry name" value="Maf"/>
    <property type="match status" value="1"/>
</dbReference>
<comment type="catalytic activity">
    <reaction evidence="5 9">
        <text>N(7)-methyl-GTP + H2O = N(7)-methyl-GMP + diphosphate + H(+)</text>
        <dbReference type="Rhea" id="RHEA:58744"/>
        <dbReference type="ChEBI" id="CHEBI:15377"/>
        <dbReference type="ChEBI" id="CHEBI:15378"/>
        <dbReference type="ChEBI" id="CHEBI:33019"/>
        <dbReference type="ChEBI" id="CHEBI:58285"/>
        <dbReference type="ChEBI" id="CHEBI:87133"/>
    </reaction>
</comment>
<dbReference type="GO" id="GO:0047429">
    <property type="term" value="F:nucleoside triphosphate diphosphatase activity"/>
    <property type="evidence" value="ECO:0007669"/>
    <property type="project" value="InterPro"/>
</dbReference>
<evidence type="ECO:0000256" key="4">
    <source>
        <dbReference type="ARBA" id="ARBA00023080"/>
    </source>
</evidence>
<keyword evidence="11" id="KW-1185">Reference proteome</keyword>
<feature type="site" description="Important for substrate specificity" evidence="9">
    <location>
        <position position="19"/>
    </location>
</feature>
<dbReference type="SUPFAM" id="SSF52972">
    <property type="entry name" value="ITPase-like"/>
    <property type="match status" value="1"/>
</dbReference>
<evidence type="ECO:0000313" key="11">
    <source>
        <dbReference type="Proteomes" id="UP000246569"/>
    </source>
</evidence>
<organism evidence="10 11">
    <name type="scientific">Plasticicumulans acidivorans</name>
    <dbReference type="NCBI Taxonomy" id="886464"/>
    <lineage>
        <taxon>Bacteria</taxon>
        <taxon>Pseudomonadati</taxon>
        <taxon>Pseudomonadota</taxon>
        <taxon>Gammaproteobacteria</taxon>
        <taxon>Candidatus Competibacteraceae</taxon>
        <taxon>Plasticicumulans</taxon>
    </lineage>
</organism>
<evidence type="ECO:0000256" key="3">
    <source>
        <dbReference type="ARBA" id="ARBA00022801"/>
    </source>
</evidence>
<comment type="function">
    <text evidence="6 9">Nucleoside triphosphate pyrophosphatase that hydrolyzes 7-methyl-GTP (m(7)GTP). May have a dual role in cell division arrest and in preventing the incorporation of modified nucleotides into cellular nucleic acids.</text>
</comment>
<evidence type="ECO:0000256" key="2">
    <source>
        <dbReference type="ARBA" id="ARBA00022490"/>
    </source>
</evidence>
<proteinExistence type="inferred from homology"/>
<sequence length="199" mass="21566">MIPSLSDGRRLVLASTSPYRRQLLERLALPFECARPGVDETPLPGEAPRELVARLALAKASVVAQRMPHALVIGSDQIAVLDDAVIGKPGTHAAAREQLQRASGRSVEFLTSLCLFDADSGNTQLEVVSLRVHFRALLPQQIERYLQREQPYDCAGSFKSEGLGIALFERLEGDDPNALIGLPLIALTTMLEAEGVSVL</sequence>
<evidence type="ECO:0000256" key="7">
    <source>
        <dbReference type="ARBA" id="ARBA00060749"/>
    </source>
</evidence>
<dbReference type="CDD" id="cd00555">
    <property type="entry name" value="Maf"/>
    <property type="match status" value="1"/>
</dbReference>
<dbReference type="Gene3D" id="3.90.950.10">
    <property type="match status" value="1"/>
</dbReference>
<dbReference type="InterPro" id="IPR029001">
    <property type="entry name" value="ITPase-like_fam"/>
</dbReference>
<comment type="similarity">
    <text evidence="7 9">Belongs to the Maf family. YceF subfamily.</text>
</comment>
<dbReference type="OrthoDB" id="9813694at2"/>
<reference evidence="10 11" key="1">
    <citation type="submission" date="2018-05" db="EMBL/GenBank/DDBJ databases">
        <title>Genomic Encyclopedia of Type Strains, Phase IV (KMG-IV): sequencing the most valuable type-strain genomes for metagenomic binning, comparative biology and taxonomic classification.</title>
        <authorList>
            <person name="Goeker M."/>
        </authorList>
    </citation>
    <scope>NUCLEOTIDE SEQUENCE [LARGE SCALE GENOMIC DNA]</scope>
    <source>
        <strain evidence="10 11">DSM 23606</strain>
    </source>
</reference>
<evidence type="ECO:0000256" key="5">
    <source>
        <dbReference type="ARBA" id="ARBA00050213"/>
    </source>
</evidence>
<dbReference type="GO" id="GO:0009117">
    <property type="term" value="P:nucleotide metabolic process"/>
    <property type="evidence" value="ECO:0007669"/>
    <property type="project" value="UniProtKB-KW"/>
</dbReference>
<dbReference type="PANTHER" id="PTHR43213:SF10">
    <property type="entry name" value="7-METHYL-GTP PYROPHOSPHATASE"/>
    <property type="match status" value="1"/>
</dbReference>
<comment type="cofactor">
    <cofactor evidence="9">
        <name>a divalent metal cation</name>
        <dbReference type="ChEBI" id="CHEBI:60240"/>
    </cofactor>
</comment>
<dbReference type="EMBL" id="QGTJ01000010">
    <property type="protein sequence ID" value="PWV59534.1"/>
    <property type="molecule type" value="Genomic_DNA"/>
</dbReference>
<feature type="active site" description="Proton acceptor" evidence="9">
    <location>
        <position position="76"/>
    </location>
</feature>
<dbReference type="AlphaFoldDB" id="A0A317MSC9"/>
<keyword evidence="3 9" id="KW-0378">Hydrolase</keyword>
<dbReference type="HAMAP" id="MF_00528">
    <property type="entry name" value="Maf"/>
    <property type="match status" value="1"/>
</dbReference>
<dbReference type="GO" id="GO:0005737">
    <property type="term" value="C:cytoplasm"/>
    <property type="evidence" value="ECO:0007669"/>
    <property type="project" value="UniProtKB-SubCell"/>
</dbReference>
<dbReference type="NCBIfam" id="TIGR00172">
    <property type="entry name" value="maf"/>
    <property type="match status" value="1"/>
</dbReference>
<comment type="caution">
    <text evidence="9">Lacks conserved residue(s) required for the propagation of feature annotation.</text>
</comment>
<evidence type="ECO:0000256" key="6">
    <source>
        <dbReference type="ARBA" id="ARBA00053369"/>
    </source>
</evidence>
<keyword evidence="2 9" id="KW-0963">Cytoplasm</keyword>
<feature type="site" description="Important for substrate specificity" evidence="9">
    <location>
        <position position="77"/>
    </location>
</feature>
<protein>
    <recommendedName>
        <fullName evidence="8 9">7-methyl-GTP pyrophosphatase</fullName>
        <shortName evidence="9">m(7)GTP pyrophosphatase</shortName>
        <ecNumber evidence="9">3.6.1.-</ecNumber>
    </recommendedName>
</protein>
<feature type="site" description="Important for substrate specificity" evidence="9">
    <location>
        <position position="161"/>
    </location>
</feature>
<dbReference type="PANTHER" id="PTHR43213">
    <property type="entry name" value="BIFUNCTIONAL DTTP/UTP PYROPHOSPHATASE/METHYLTRANSFERASE PROTEIN-RELATED"/>
    <property type="match status" value="1"/>
</dbReference>
<dbReference type="Proteomes" id="UP000246569">
    <property type="component" value="Unassembled WGS sequence"/>
</dbReference>
<dbReference type="RefSeq" id="WP_110019585.1">
    <property type="nucleotide sequence ID" value="NZ_QGTJ01000010.1"/>
</dbReference>
<comment type="caution">
    <text evidence="10">The sequence shown here is derived from an EMBL/GenBank/DDBJ whole genome shotgun (WGS) entry which is preliminary data.</text>
</comment>
<evidence type="ECO:0000256" key="9">
    <source>
        <dbReference type="HAMAP-Rule" id="MF_00528"/>
    </source>
</evidence>
<dbReference type="EC" id="3.6.1.-" evidence="9"/>